<name>A0A843XS52_COLES</name>
<dbReference type="EMBL" id="NMUH01012198">
    <property type="protein sequence ID" value="MQM22126.1"/>
    <property type="molecule type" value="Genomic_DNA"/>
</dbReference>
<feature type="non-terminal residue" evidence="3">
    <location>
        <position position="1"/>
    </location>
</feature>
<evidence type="ECO:0000313" key="3">
    <source>
        <dbReference type="EMBL" id="MQM22126.1"/>
    </source>
</evidence>
<dbReference type="GO" id="GO:0046872">
    <property type="term" value="F:metal ion binding"/>
    <property type="evidence" value="ECO:0007669"/>
    <property type="project" value="UniProtKB-KW"/>
</dbReference>
<dbReference type="Gene3D" id="2.60.120.620">
    <property type="entry name" value="q2cbj1_9rhob like domain"/>
    <property type="match status" value="1"/>
</dbReference>
<dbReference type="Pfam" id="PF13640">
    <property type="entry name" value="2OG-FeII_Oxy_3"/>
    <property type="match status" value="1"/>
</dbReference>
<gene>
    <name evidence="3" type="ORF">Taro_055174</name>
</gene>
<feature type="domain" description="Fe2OG dioxygenase" evidence="2">
    <location>
        <begin position="100"/>
        <end position="201"/>
    </location>
</feature>
<comment type="caution">
    <text evidence="3">The sequence shown here is derived from an EMBL/GenBank/DDBJ whole genome shotgun (WGS) entry which is preliminary data.</text>
</comment>
<dbReference type="PANTHER" id="PTHR14049">
    <property type="entry name" value="LEPRECAN 1"/>
    <property type="match status" value="1"/>
</dbReference>
<dbReference type="Proteomes" id="UP000652761">
    <property type="component" value="Unassembled WGS sequence"/>
</dbReference>
<sequence length="410" mass="46116">PPSSSTAVVDRLPSARWKRAEMSSSSHGEATKEARPRLLLPGFLPQRLCKELEFIHRSSCAVGYRPGVLSTTLSHLAATGCAHLIIPFKLKEKVEEQFGCEFELFVEFTGLISWCKGANIGWHSDDNRPYLKQRDFAAVCYLNNYGKDFRGGIFHFKDGEPASIIPQAGDAVIYTADDQNIHSVDEVTDGERLTLTLWFTRDSSHDEDAKLISLLSERLFKNNDASPELCLPFPAPDNMYWFTSQLSGFDIRCARLHILGYNLYSSASGDKIHNSSSDSLNDPFEQLARPLRLGRGEKIFNKEFTNILHALQVVQFYNWKASELQAQRGQVTSADRTIQPFLVERTSGSELMIPCDPLATKMVFGYASHASDDQLSFDWDDFACAVIAWEDYVHTLHAMLGCKRVDTLDK</sequence>
<organism evidence="3 4">
    <name type="scientific">Colocasia esculenta</name>
    <name type="common">Wild taro</name>
    <name type="synonym">Arum esculentum</name>
    <dbReference type="NCBI Taxonomy" id="4460"/>
    <lineage>
        <taxon>Eukaryota</taxon>
        <taxon>Viridiplantae</taxon>
        <taxon>Streptophyta</taxon>
        <taxon>Embryophyta</taxon>
        <taxon>Tracheophyta</taxon>
        <taxon>Spermatophyta</taxon>
        <taxon>Magnoliopsida</taxon>
        <taxon>Liliopsida</taxon>
        <taxon>Araceae</taxon>
        <taxon>Aroideae</taxon>
        <taxon>Colocasieae</taxon>
        <taxon>Colocasia</taxon>
    </lineage>
</organism>
<proteinExistence type="inferred from homology"/>
<reference evidence="3" key="1">
    <citation type="submission" date="2017-07" db="EMBL/GenBank/DDBJ databases">
        <title>Taro Niue Genome Assembly and Annotation.</title>
        <authorList>
            <person name="Atibalentja N."/>
            <person name="Keating K."/>
            <person name="Fields C.J."/>
        </authorList>
    </citation>
    <scope>NUCLEOTIDE SEQUENCE</scope>
    <source>
        <strain evidence="3">Niue_2</strain>
        <tissue evidence="3">Leaf</tissue>
    </source>
</reference>
<dbReference type="InterPro" id="IPR039575">
    <property type="entry name" value="P3H"/>
</dbReference>
<keyword evidence="1" id="KW-0408">Iron</keyword>
<dbReference type="OrthoDB" id="427071at2759"/>
<dbReference type="InterPro" id="IPR005123">
    <property type="entry name" value="Oxoglu/Fe-dep_dioxygenase_dom"/>
</dbReference>
<dbReference type="GO" id="GO:0016491">
    <property type="term" value="F:oxidoreductase activity"/>
    <property type="evidence" value="ECO:0007669"/>
    <property type="project" value="UniProtKB-KW"/>
</dbReference>
<keyword evidence="1" id="KW-0560">Oxidoreductase</keyword>
<dbReference type="InterPro" id="IPR044862">
    <property type="entry name" value="Pro_4_hyd_alph_FE2OG_OXY"/>
</dbReference>
<dbReference type="AlphaFoldDB" id="A0A843XS52"/>
<evidence type="ECO:0000256" key="1">
    <source>
        <dbReference type="RuleBase" id="RU003682"/>
    </source>
</evidence>
<protein>
    <recommendedName>
        <fullName evidence="2">Fe2OG dioxygenase domain-containing protein</fullName>
    </recommendedName>
</protein>
<evidence type="ECO:0000259" key="2">
    <source>
        <dbReference type="PROSITE" id="PS51471"/>
    </source>
</evidence>
<dbReference type="PANTHER" id="PTHR14049:SF9">
    <property type="entry name" value="PROCOLLAGEN-PROLINE 3-DIOXYGENASE"/>
    <property type="match status" value="1"/>
</dbReference>
<accession>A0A843XS52</accession>
<dbReference type="PROSITE" id="PS51471">
    <property type="entry name" value="FE2OG_OXY"/>
    <property type="match status" value="1"/>
</dbReference>
<evidence type="ECO:0000313" key="4">
    <source>
        <dbReference type="Proteomes" id="UP000652761"/>
    </source>
</evidence>
<dbReference type="GO" id="GO:0032963">
    <property type="term" value="P:collagen metabolic process"/>
    <property type="evidence" value="ECO:0007669"/>
    <property type="project" value="InterPro"/>
</dbReference>
<keyword evidence="4" id="KW-1185">Reference proteome</keyword>
<comment type="similarity">
    <text evidence="1">Belongs to the iron/ascorbate-dependent oxidoreductase family.</text>
</comment>
<keyword evidence="1" id="KW-0479">Metal-binding</keyword>